<dbReference type="Gene3D" id="2.160.10.10">
    <property type="entry name" value="Hexapeptide repeat proteins"/>
    <property type="match status" value="1"/>
</dbReference>
<gene>
    <name evidence="4" type="ORF">SAMN05216337_106223</name>
</gene>
<evidence type="ECO:0000256" key="2">
    <source>
        <dbReference type="ARBA" id="ARBA00022737"/>
    </source>
</evidence>
<dbReference type="CDD" id="cd04647">
    <property type="entry name" value="LbH_MAT_like"/>
    <property type="match status" value="1"/>
</dbReference>
<dbReference type="Proteomes" id="UP000199245">
    <property type="component" value="Unassembled WGS sequence"/>
</dbReference>
<dbReference type="Pfam" id="PF00132">
    <property type="entry name" value="Hexapep"/>
    <property type="match status" value="1"/>
</dbReference>
<name>A0A1G7MB58_9BRAD</name>
<reference evidence="4 5" key="1">
    <citation type="submission" date="2016-10" db="EMBL/GenBank/DDBJ databases">
        <authorList>
            <person name="de Groot N.N."/>
        </authorList>
    </citation>
    <scope>NUCLEOTIDE SEQUENCE [LARGE SCALE GENOMIC DNA]</scope>
    <source>
        <strain evidence="4 5">R5</strain>
    </source>
</reference>
<dbReference type="PANTHER" id="PTHR23416:SF78">
    <property type="entry name" value="LIPOPOLYSACCHARIDE BIOSYNTHESIS O-ACETYL TRANSFERASE WBBJ-RELATED"/>
    <property type="match status" value="1"/>
</dbReference>
<evidence type="ECO:0000313" key="5">
    <source>
        <dbReference type="Proteomes" id="UP000199245"/>
    </source>
</evidence>
<keyword evidence="2" id="KW-0677">Repeat</keyword>
<proteinExistence type="predicted"/>
<dbReference type="GO" id="GO:0016746">
    <property type="term" value="F:acyltransferase activity"/>
    <property type="evidence" value="ECO:0007669"/>
    <property type="project" value="UniProtKB-KW"/>
</dbReference>
<keyword evidence="1 4" id="KW-0808">Transferase</keyword>
<protein>
    <submittedName>
        <fullName evidence="4">Galactoside O-acetyltransferase</fullName>
    </submittedName>
</protein>
<dbReference type="EMBL" id="FMZW01000062">
    <property type="protein sequence ID" value="SDF58895.1"/>
    <property type="molecule type" value="Genomic_DNA"/>
</dbReference>
<dbReference type="SUPFAM" id="SSF51161">
    <property type="entry name" value="Trimeric LpxA-like enzymes"/>
    <property type="match status" value="1"/>
</dbReference>
<dbReference type="PROSITE" id="PS00101">
    <property type="entry name" value="HEXAPEP_TRANSFERASES"/>
    <property type="match status" value="1"/>
</dbReference>
<dbReference type="InterPro" id="IPR011004">
    <property type="entry name" value="Trimer_LpxA-like_sf"/>
</dbReference>
<keyword evidence="3" id="KW-0012">Acyltransferase</keyword>
<dbReference type="InterPro" id="IPR051159">
    <property type="entry name" value="Hexapeptide_acetyltransf"/>
</dbReference>
<sequence>MFRRAVTDTIDCVLGWRSRFSGAVRVGRGSTIAWRRIRRAAGNDLSVGEGSIVHADINFEETGGRIQIGSRTFIGRSHLVCYRSLTIGDDVIMSWGITIVDHDSHSIDWMDRRNDVREWAAGRKNWHKIAHAPVVISDRAWIGFNVSILKGVSIGTGAVIGACSVVTRDIPPYSLAVGNPARVVRLLGQPSDENREP</sequence>
<evidence type="ECO:0000256" key="1">
    <source>
        <dbReference type="ARBA" id="ARBA00022679"/>
    </source>
</evidence>
<dbReference type="PANTHER" id="PTHR23416">
    <property type="entry name" value="SIALIC ACID SYNTHASE-RELATED"/>
    <property type="match status" value="1"/>
</dbReference>
<organism evidence="4 5">
    <name type="scientific">Bradyrhizobium brasilense</name>
    <dbReference type="NCBI Taxonomy" id="1419277"/>
    <lineage>
        <taxon>Bacteria</taxon>
        <taxon>Pseudomonadati</taxon>
        <taxon>Pseudomonadota</taxon>
        <taxon>Alphaproteobacteria</taxon>
        <taxon>Hyphomicrobiales</taxon>
        <taxon>Nitrobacteraceae</taxon>
        <taxon>Bradyrhizobium</taxon>
    </lineage>
</organism>
<dbReference type="InterPro" id="IPR018357">
    <property type="entry name" value="Hexapep_transf_CS"/>
</dbReference>
<dbReference type="InterPro" id="IPR001451">
    <property type="entry name" value="Hexapep"/>
</dbReference>
<dbReference type="AlphaFoldDB" id="A0A1G7MB58"/>
<evidence type="ECO:0000256" key="3">
    <source>
        <dbReference type="ARBA" id="ARBA00023315"/>
    </source>
</evidence>
<accession>A0A1G7MB58</accession>
<evidence type="ECO:0000313" key="4">
    <source>
        <dbReference type="EMBL" id="SDF58895.1"/>
    </source>
</evidence>